<dbReference type="Proteomes" id="UP001314205">
    <property type="component" value="Unassembled WGS sequence"/>
</dbReference>
<protein>
    <recommendedName>
        <fullName evidence="3">C2H2-type domain-containing protein</fullName>
    </recommendedName>
</protein>
<proteinExistence type="predicted"/>
<dbReference type="AlphaFoldDB" id="A0AAV1LGB2"/>
<organism evidence="1 2">
    <name type="scientific">Parnassius mnemosyne</name>
    <name type="common">clouded apollo</name>
    <dbReference type="NCBI Taxonomy" id="213953"/>
    <lineage>
        <taxon>Eukaryota</taxon>
        <taxon>Metazoa</taxon>
        <taxon>Ecdysozoa</taxon>
        <taxon>Arthropoda</taxon>
        <taxon>Hexapoda</taxon>
        <taxon>Insecta</taxon>
        <taxon>Pterygota</taxon>
        <taxon>Neoptera</taxon>
        <taxon>Endopterygota</taxon>
        <taxon>Lepidoptera</taxon>
        <taxon>Glossata</taxon>
        <taxon>Ditrysia</taxon>
        <taxon>Papilionoidea</taxon>
        <taxon>Papilionidae</taxon>
        <taxon>Parnassiinae</taxon>
        <taxon>Parnassini</taxon>
        <taxon>Parnassius</taxon>
        <taxon>Driopa</taxon>
    </lineage>
</organism>
<evidence type="ECO:0008006" key="3">
    <source>
        <dbReference type="Google" id="ProtNLM"/>
    </source>
</evidence>
<keyword evidence="2" id="KW-1185">Reference proteome</keyword>
<dbReference type="EMBL" id="CAVLGL010000088">
    <property type="protein sequence ID" value="CAK1593292.1"/>
    <property type="molecule type" value="Genomic_DNA"/>
</dbReference>
<gene>
    <name evidence="1" type="ORF">PARMNEM_LOCUS13090</name>
</gene>
<accession>A0AAV1LGB2</accession>
<name>A0AAV1LGB2_9NEOP</name>
<reference evidence="1 2" key="1">
    <citation type="submission" date="2023-11" db="EMBL/GenBank/DDBJ databases">
        <authorList>
            <person name="Hedman E."/>
            <person name="Englund M."/>
            <person name="Stromberg M."/>
            <person name="Nyberg Akerstrom W."/>
            <person name="Nylinder S."/>
            <person name="Jareborg N."/>
            <person name="Kallberg Y."/>
            <person name="Kronander E."/>
        </authorList>
    </citation>
    <scope>NUCLEOTIDE SEQUENCE [LARGE SCALE GENOMIC DNA]</scope>
</reference>
<evidence type="ECO:0000313" key="2">
    <source>
        <dbReference type="Proteomes" id="UP001314205"/>
    </source>
</evidence>
<comment type="caution">
    <text evidence="1">The sequence shown here is derived from an EMBL/GenBank/DDBJ whole genome shotgun (WGS) entry which is preliminary data.</text>
</comment>
<evidence type="ECO:0000313" key="1">
    <source>
        <dbReference type="EMBL" id="CAK1593292.1"/>
    </source>
</evidence>
<sequence>MYDDQSSNDVVLIEENEGAKATGGPIKELFKSLITNDYKQNTVLTNAQIIDILQIEFNINIQKIHELEVEIYVNVIKKYLKDWPEWDEFEQSVIDFKSENNSKAITSILEEKYMNLKNYLGSMLEIAKQLSPNVVKNIPMTGQMYKIESVNKENVVMEVQATRKQLNHLILRHPICNNSIFNVYEKLPKYYDYPNSLTLDSILSWLGIEIEIKLKWVQGVVINLKYENCHKLKHTLVNKMLKLDSYQKTPLNQQWEVKCKKKKFNGIPKDDILNLFEQCIYNNISNDKYLKWKPVLVSMHKILRNITQSMPSSIGVPGTYRKYLSKYGYVRFLYENVTDEVIDAEKYDLQLQEVLNPMCQLHIGFLQSHEEAIKIHCYFCQVTFIGENVAWEIENHFKSHIVEPDWQCINCDKTITMPHLTRANWNHTCEPASLYQLLSTKQ</sequence>